<evidence type="ECO:0000256" key="1">
    <source>
        <dbReference type="ARBA" id="ARBA00004651"/>
    </source>
</evidence>
<dbReference type="SMART" id="SM00382">
    <property type="entry name" value="AAA"/>
    <property type="match status" value="1"/>
</dbReference>
<dbReference type="RefSeq" id="WP_089478219.1">
    <property type="nucleotide sequence ID" value="NZ_MUGS01000004.1"/>
</dbReference>
<feature type="domain" description="ABC transmembrane type-1" evidence="9">
    <location>
        <begin position="9"/>
        <end position="285"/>
    </location>
</feature>
<organism evidence="10 11">
    <name type="scientific">Flavobacterium araucananum</name>
    <dbReference type="NCBI Taxonomy" id="946678"/>
    <lineage>
        <taxon>Bacteria</taxon>
        <taxon>Pseudomonadati</taxon>
        <taxon>Bacteroidota</taxon>
        <taxon>Flavobacteriia</taxon>
        <taxon>Flavobacteriales</taxon>
        <taxon>Flavobacteriaceae</taxon>
        <taxon>Flavobacterium</taxon>
    </lineage>
</organism>
<evidence type="ECO:0000256" key="6">
    <source>
        <dbReference type="ARBA" id="ARBA00023136"/>
    </source>
</evidence>
<dbReference type="GO" id="GO:0005524">
    <property type="term" value="F:ATP binding"/>
    <property type="evidence" value="ECO:0007669"/>
    <property type="project" value="UniProtKB-KW"/>
</dbReference>
<evidence type="ECO:0000256" key="7">
    <source>
        <dbReference type="SAM" id="Phobius"/>
    </source>
</evidence>
<name>A0A227PH43_9FLAO</name>
<reference evidence="10 11" key="1">
    <citation type="submission" date="2016-11" db="EMBL/GenBank/DDBJ databases">
        <title>Whole genomes of Flavobacteriaceae.</title>
        <authorList>
            <person name="Stine C."/>
            <person name="Li C."/>
            <person name="Tadesse D."/>
        </authorList>
    </citation>
    <scope>NUCLEOTIDE SEQUENCE [LARGE SCALE GENOMIC DNA]</scope>
    <source>
        <strain evidence="10 11">DSM 24704</strain>
    </source>
</reference>
<dbReference type="Gene3D" id="3.40.50.300">
    <property type="entry name" value="P-loop containing nucleotide triphosphate hydrolases"/>
    <property type="match status" value="1"/>
</dbReference>
<dbReference type="SUPFAM" id="SSF90123">
    <property type="entry name" value="ABC transporter transmembrane region"/>
    <property type="match status" value="1"/>
</dbReference>
<dbReference type="Gene3D" id="1.20.1560.10">
    <property type="entry name" value="ABC transporter type 1, transmembrane domain"/>
    <property type="match status" value="1"/>
</dbReference>
<dbReference type="GO" id="GO:0015833">
    <property type="term" value="P:peptide transport"/>
    <property type="evidence" value="ECO:0007669"/>
    <property type="project" value="InterPro"/>
</dbReference>
<evidence type="ECO:0000256" key="5">
    <source>
        <dbReference type="ARBA" id="ARBA00022989"/>
    </source>
</evidence>
<evidence type="ECO:0000256" key="4">
    <source>
        <dbReference type="ARBA" id="ARBA00022840"/>
    </source>
</evidence>
<dbReference type="CDD" id="cd03228">
    <property type="entry name" value="ABCC_MRP_Like"/>
    <property type="match status" value="1"/>
</dbReference>
<feature type="transmembrane region" description="Helical" evidence="7">
    <location>
        <begin position="259"/>
        <end position="277"/>
    </location>
</feature>
<evidence type="ECO:0000313" key="11">
    <source>
        <dbReference type="Proteomes" id="UP000214684"/>
    </source>
</evidence>
<accession>A0A227PH43</accession>
<comment type="subcellular location">
    <subcellularLocation>
        <location evidence="1">Cell membrane</location>
        <topology evidence="1">Multi-pass membrane protein</topology>
    </subcellularLocation>
</comment>
<dbReference type="PANTHER" id="PTHR24221:SF654">
    <property type="entry name" value="ATP-BINDING CASSETTE SUB-FAMILY B MEMBER 6"/>
    <property type="match status" value="1"/>
</dbReference>
<dbReference type="GO" id="GO:0016887">
    <property type="term" value="F:ATP hydrolysis activity"/>
    <property type="evidence" value="ECO:0007669"/>
    <property type="project" value="InterPro"/>
</dbReference>
<feature type="transmembrane region" description="Helical" evidence="7">
    <location>
        <begin position="43"/>
        <end position="63"/>
    </location>
</feature>
<dbReference type="EMBL" id="MUGS01000004">
    <property type="protein sequence ID" value="OXG09132.1"/>
    <property type="molecule type" value="Genomic_DNA"/>
</dbReference>
<dbReference type="Proteomes" id="UP000214684">
    <property type="component" value="Unassembled WGS sequence"/>
</dbReference>
<dbReference type="GO" id="GO:1904680">
    <property type="term" value="F:peptide transmembrane transporter activity"/>
    <property type="evidence" value="ECO:0007669"/>
    <property type="project" value="InterPro"/>
</dbReference>
<feature type="transmembrane region" description="Helical" evidence="7">
    <location>
        <begin position="12"/>
        <end position="31"/>
    </location>
</feature>
<proteinExistence type="predicted"/>
<feature type="transmembrane region" description="Helical" evidence="7">
    <location>
        <begin position="111"/>
        <end position="138"/>
    </location>
</feature>
<dbReference type="InterPro" id="IPR005898">
    <property type="entry name" value="Cyc_pep_transpt_SyrD/YojI"/>
</dbReference>
<dbReference type="InterPro" id="IPR027417">
    <property type="entry name" value="P-loop_NTPase"/>
</dbReference>
<dbReference type="PROSITE" id="PS50893">
    <property type="entry name" value="ABC_TRANSPORTER_2"/>
    <property type="match status" value="1"/>
</dbReference>
<keyword evidence="5 7" id="KW-1133">Transmembrane helix</keyword>
<dbReference type="InterPro" id="IPR003593">
    <property type="entry name" value="AAA+_ATPase"/>
</dbReference>
<evidence type="ECO:0000256" key="2">
    <source>
        <dbReference type="ARBA" id="ARBA00022692"/>
    </source>
</evidence>
<keyword evidence="4" id="KW-0067">ATP-binding</keyword>
<keyword evidence="2 7" id="KW-0812">Transmembrane</keyword>
<evidence type="ECO:0000256" key="3">
    <source>
        <dbReference type="ARBA" id="ARBA00022741"/>
    </source>
</evidence>
<dbReference type="InterPro" id="IPR036640">
    <property type="entry name" value="ABC1_TM_sf"/>
</dbReference>
<dbReference type="GO" id="GO:0140359">
    <property type="term" value="F:ABC-type transporter activity"/>
    <property type="evidence" value="ECO:0007669"/>
    <property type="project" value="InterPro"/>
</dbReference>
<dbReference type="PANTHER" id="PTHR24221">
    <property type="entry name" value="ATP-BINDING CASSETTE SUB-FAMILY B"/>
    <property type="match status" value="1"/>
</dbReference>
<evidence type="ECO:0000259" key="8">
    <source>
        <dbReference type="PROSITE" id="PS50893"/>
    </source>
</evidence>
<keyword evidence="11" id="KW-1185">Reference proteome</keyword>
<keyword evidence="6 7" id="KW-0472">Membrane</keyword>
<evidence type="ECO:0000259" key="9">
    <source>
        <dbReference type="PROSITE" id="PS50929"/>
    </source>
</evidence>
<keyword evidence="3" id="KW-0547">Nucleotide-binding</keyword>
<dbReference type="Pfam" id="PF00005">
    <property type="entry name" value="ABC_tran"/>
    <property type="match status" value="1"/>
</dbReference>
<dbReference type="SUPFAM" id="SSF52540">
    <property type="entry name" value="P-loop containing nucleoside triphosphate hydrolases"/>
    <property type="match status" value="1"/>
</dbReference>
<gene>
    <name evidence="10" type="ORF">B0A64_03820</name>
</gene>
<feature type="domain" description="ABC transporter" evidence="8">
    <location>
        <begin position="321"/>
        <end position="547"/>
    </location>
</feature>
<feature type="transmembrane region" description="Helical" evidence="7">
    <location>
        <begin position="144"/>
        <end position="165"/>
    </location>
</feature>
<sequence>MLKLKFVNIIYIILYAIPNTILSFGTLYIINNAISGNKEFIKGYMWIVFVAVVVYTYLLNIIFQKKLNQYTYNILYENEKNVFKKILQTPLIVLEKFGSQRFYTAIEDIRVFGSFSGVVTHTVNSLLMLVLCLAYMFAISLYSALIVLGLIILIAAIFFVVINSMSQKLAVLRKFNEHYYNYVNDVIKGFKDLKVDRNKRNNLMNRHLTPNRDDAKDLDYKINFVFLSINLISQYGLYLVIGAILFLLPALNLLTREEVGSYVVILLFITGPINNLINMQNVYAQYMVSNDRIKKFLFDFQIAKEESTVPTEVYTGEFDSVELNNIGFRYNNSDADTIFELGPLNLKIDKGEVIFVIGGNGSGKSTFINILTGLYEPSSGELLLNNEDITADNTVIQNLIAAVFTDNHIFSHNYDDYLLENNDKYRKLLETMELDKVIVDDKEESARRSFSKGQGKRMSLIFALLENKPILVLDEWAADQDPHFRKYFYEKLVPKLKEEGKTIIAVTHDDAYFKYADRIIKFDYGQIVKDFEVKEEVLHTESLWHRD</sequence>
<protein>
    <submittedName>
        <fullName evidence="10">Cyclic peptide transporter</fullName>
    </submittedName>
</protein>
<feature type="transmembrane region" description="Helical" evidence="7">
    <location>
        <begin position="224"/>
        <end position="247"/>
    </location>
</feature>
<dbReference type="InterPro" id="IPR011527">
    <property type="entry name" value="ABC1_TM_dom"/>
</dbReference>
<dbReference type="OrthoDB" id="846150at2"/>
<dbReference type="PROSITE" id="PS50929">
    <property type="entry name" value="ABC_TM1F"/>
    <property type="match status" value="1"/>
</dbReference>
<dbReference type="InterPro" id="IPR003439">
    <property type="entry name" value="ABC_transporter-like_ATP-bd"/>
</dbReference>
<dbReference type="InterPro" id="IPR039421">
    <property type="entry name" value="Type_1_exporter"/>
</dbReference>
<evidence type="ECO:0000313" key="10">
    <source>
        <dbReference type="EMBL" id="OXG09132.1"/>
    </source>
</evidence>
<dbReference type="NCBIfam" id="TIGR01194">
    <property type="entry name" value="cyc_pep_trnsptr"/>
    <property type="match status" value="1"/>
</dbReference>
<dbReference type="GO" id="GO:0034040">
    <property type="term" value="F:ATPase-coupled lipid transmembrane transporter activity"/>
    <property type="evidence" value="ECO:0007669"/>
    <property type="project" value="TreeGrafter"/>
</dbReference>
<comment type="caution">
    <text evidence="10">The sequence shown here is derived from an EMBL/GenBank/DDBJ whole genome shotgun (WGS) entry which is preliminary data.</text>
</comment>
<dbReference type="AlphaFoldDB" id="A0A227PH43"/>
<dbReference type="GO" id="GO:0005886">
    <property type="term" value="C:plasma membrane"/>
    <property type="evidence" value="ECO:0007669"/>
    <property type="project" value="UniProtKB-SubCell"/>
</dbReference>